<proteinExistence type="predicted"/>
<protein>
    <submittedName>
        <fullName evidence="2">Sodium/calcium exchanger membrane region</fullName>
    </submittedName>
</protein>
<evidence type="ECO:0000313" key="3">
    <source>
        <dbReference type="Proteomes" id="UP000266313"/>
    </source>
</evidence>
<keyword evidence="1" id="KW-0472">Membrane</keyword>
<dbReference type="AlphaFoldDB" id="A0A250KQQ2"/>
<evidence type="ECO:0000256" key="1">
    <source>
        <dbReference type="SAM" id="Phobius"/>
    </source>
</evidence>
<organism evidence="2 3">
    <name type="scientific">Methylocaldum marinum</name>
    <dbReference type="NCBI Taxonomy" id="1432792"/>
    <lineage>
        <taxon>Bacteria</taxon>
        <taxon>Pseudomonadati</taxon>
        <taxon>Pseudomonadota</taxon>
        <taxon>Gammaproteobacteria</taxon>
        <taxon>Methylococcales</taxon>
        <taxon>Methylococcaceae</taxon>
        <taxon>Methylocaldum</taxon>
    </lineage>
</organism>
<keyword evidence="1" id="KW-0812">Transmembrane</keyword>
<dbReference type="EMBL" id="AP017928">
    <property type="protein sequence ID" value="BBA33990.1"/>
    <property type="molecule type" value="Genomic_DNA"/>
</dbReference>
<dbReference type="OrthoDB" id="153124at2"/>
<gene>
    <name evidence="2" type="ORF">sS8_2036</name>
</gene>
<reference evidence="2 3" key="1">
    <citation type="submission" date="2016-12" db="EMBL/GenBank/DDBJ databases">
        <title>Genome sequencing of Methylocaldum marinum.</title>
        <authorList>
            <person name="Takeuchi M."/>
            <person name="Kamagata Y."/>
            <person name="Hiraoka S."/>
            <person name="Oshima K."/>
            <person name="Hattori M."/>
            <person name="Iwasaki W."/>
        </authorList>
    </citation>
    <scope>NUCLEOTIDE SEQUENCE [LARGE SCALE GENOMIC DNA]</scope>
    <source>
        <strain evidence="2 3">S8</strain>
    </source>
</reference>
<dbReference type="RefSeq" id="WP_119629487.1">
    <property type="nucleotide sequence ID" value="NZ_AP017928.1"/>
</dbReference>
<evidence type="ECO:0000313" key="2">
    <source>
        <dbReference type="EMBL" id="BBA33990.1"/>
    </source>
</evidence>
<accession>A0A250KQQ2</accession>
<keyword evidence="1" id="KW-1133">Transmembrane helix</keyword>
<name>A0A250KQQ2_9GAMM</name>
<feature type="transmembrane region" description="Helical" evidence="1">
    <location>
        <begin position="70"/>
        <end position="86"/>
    </location>
</feature>
<sequence length="89" mass="9416">MNAAPGLSRCWDFIDAPPWIGIAVFVVSSIVVWFSGTRITHYADAIAVKTALGASSVGVLLVATSTSLPQVGSVLATYLGGIFLLYRMR</sequence>
<dbReference type="KEGG" id="mmai:sS8_2036"/>
<dbReference type="Proteomes" id="UP000266313">
    <property type="component" value="Chromosome"/>
</dbReference>
<feature type="transmembrane region" description="Helical" evidence="1">
    <location>
        <begin position="16"/>
        <end position="34"/>
    </location>
</feature>
<feature type="transmembrane region" description="Helical" evidence="1">
    <location>
        <begin position="46"/>
        <end position="64"/>
    </location>
</feature>
<keyword evidence="3" id="KW-1185">Reference proteome</keyword>